<evidence type="ECO:0000313" key="2">
    <source>
        <dbReference type="Proteomes" id="UP000287872"/>
    </source>
</evidence>
<dbReference type="Proteomes" id="UP000287872">
    <property type="component" value="Unassembled WGS sequence"/>
</dbReference>
<evidence type="ECO:0000313" key="1">
    <source>
        <dbReference type="EMBL" id="GCD11668.1"/>
    </source>
</evidence>
<organism evidence="1 2">
    <name type="scientific">Clostridium tagluense</name>
    <dbReference type="NCBI Taxonomy" id="360422"/>
    <lineage>
        <taxon>Bacteria</taxon>
        <taxon>Bacillati</taxon>
        <taxon>Bacillota</taxon>
        <taxon>Clostridia</taxon>
        <taxon>Eubacteriales</taxon>
        <taxon>Clostridiaceae</taxon>
        <taxon>Clostridium</taxon>
    </lineage>
</organism>
<dbReference type="RefSeq" id="WP_125003677.1">
    <property type="nucleotide sequence ID" value="NZ_BHYK01000020.1"/>
</dbReference>
<comment type="caution">
    <text evidence="1">The sequence shown here is derived from an EMBL/GenBank/DDBJ whole genome shotgun (WGS) entry which is preliminary data.</text>
</comment>
<name>A0A401UQ92_9CLOT</name>
<accession>A0A401UQ92</accession>
<dbReference type="EMBL" id="BHYK01000020">
    <property type="protein sequence ID" value="GCD11668.1"/>
    <property type="molecule type" value="Genomic_DNA"/>
</dbReference>
<proteinExistence type="predicted"/>
<gene>
    <name evidence="1" type="ORF">Ctaglu_32910</name>
</gene>
<protein>
    <submittedName>
        <fullName evidence="1">Uncharacterized protein</fullName>
    </submittedName>
</protein>
<dbReference type="AlphaFoldDB" id="A0A401UQ92"/>
<sequence length="133" mass="15836">MGYNIKKEVEKQNNLNNIQNSYMNAELFANKSNIEIKKQNYNHGEDERMIYGKTISEDESKAKVHEIIYKKQEKNNMQEKTEEYRQILNKAVNSKYDKYYTEKLSREMNYEADTYDAIKKGLIELTEKGNEKS</sequence>
<keyword evidence="2" id="KW-1185">Reference proteome</keyword>
<reference evidence="1 2" key="1">
    <citation type="submission" date="2018-11" db="EMBL/GenBank/DDBJ databases">
        <title>Genome sequencing and assembly of Clostridium tagluense strain A121.</title>
        <authorList>
            <person name="Murakami T."/>
            <person name="Segawa T."/>
            <person name="Shcherbakova V.A."/>
            <person name="Mori H."/>
            <person name="Yoshimura Y."/>
        </authorList>
    </citation>
    <scope>NUCLEOTIDE SEQUENCE [LARGE SCALE GENOMIC DNA]</scope>
    <source>
        <strain evidence="1 2">A121</strain>
    </source>
</reference>